<evidence type="ECO:0000256" key="2">
    <source>
        <dbReference type="ARBA" id="ARBA00022980"/>
    </source>
</evidence>
<evidence type="ECO:0000256" key="6">
    <source>
        <dbReference type="RuleBase" id="RU000568"/>
    </source>
</evidence>
<keyword evidence="3 5" id="KW-0687">Ribonucleoprotein</keyword>
<dbReference type="RefSeq" id="WP_023161637.1">
    <property type="nucleotide sequence ID" value="NC_022588.1"/>
</dbReference>
<dbReference type="EMBL" id="MPBG01000002">
    <property type="protein sequence ID" value="RMI88999.1"/>
    <property type="molecule type" value="Genomic_DNA"/>
</dbReference>
<dbReference type="Proteomes" id="UP000283896">
    <property type="component" value="Unassembled WGS sequence"/>
</dbReference>
<accession>A0A421NYA5</accession>
<evidence type="ECO:0000256" key="3">
    <source>
        <dbReference type="ARBA" id="ARBA00023274"/>
    </source>
</evidence>
<evidence type="ECO:0000256" key="4">
    <source>
        <dbReference type="ARBA" id="ARBA00071664"/>
    </source>
</evidence>
<dbReference type="Pfam" id="PF01632">
    <property type="entry name" value="Ribosomal_L35p"/>
    <property type="match status" value="1"/>
</dbReference>
<proteinExistence type="inferred from homology"/>
<name>A0A421NYA5_9MOLU</name>
<organism evidence="7 8">
    <name type="scientific">Candidatus Phytoplasma solani</name>
    <dbReference type="NCBI Taxonomy" id="69896"/>
    <lineage>
        <taxon>Bacteria</taxon>
        <taxon>Bacillati</taxon>
        <taxon>Mycoplasmatota</taxon>
        <taxon>Mollicutes</taxon>
        <taxon>Acholeplasmatales</taxon>
        <taxon>Acholeplasmataceae</taxon>
        <taxon>Candidatus Phytoplasma</taxon>
        <taxon>16SrXII (Stolbur group)</taxon>
    </lineage>
</organism>
<keyword evidence="8" id="KW-1185">Reference proteome</keyword>
<keyword evidence="2 5" id="KW-0689">Ribosomal protein</keyword>
<dbReference type="InterPro" id="IPR021137">
    <property type="entry name" value="Ribosomal_bL35-like"/>
</dbReference>
<comment type="similarity">
    <text evidence="1 5 6">Belongs to the bacterial ribosomal protein bL35 family.</text>
</comment>
<reference evidence="8" key="1">
    <citation type="submission" date="2016-11" db="EMBL/GenBank/DDBJ databases">
        <title>Genome sequence of Candidatus Phytoplasma solani strain SA-1.</title>
        <authorList>
            <person name="Haryono M."/>
            <person name="Samarzija I."/>
            <person name="Seruga Music M."/>
            <person name="Hogenhout S."/>
            <person name="Kuo C.-H."/>
        </authorList>
    </citation>
    <scope>NUCLEOTIDE SEQUENCE [LARGE SCALE GENOMIC DNA]</scope>
    <source>
        <strain evidence="8">SA-1</strain>
    </source>
</reference>
<protein>
    <recommendedName>
        <fullName evidence="4 5">Large ribosomal subunit protein bL35</fullName>
    </recommendedName>
</protein>
<dbReference type="InterPro" id="IPR037229">
    <property type="entry name" value="Ribosomal_bL35_sf"/>
</dbReference>
<dbReference type="GO" id="GO:0003735">
    <property type="term" value="F:structural constituent of ribosome"/>
    <property type="evidence" value="ECO:0007669"/>
    <property type="project" value="InterPro"/>
</dbReference>
<evidence type="ECO:0000313" key="8">
    <source>
        <dbReference type="Proteomes" id="UP000283896"/>
    </source>
</evidence>
<dbReference type="HAMAP" id="MF_00514">
    <property type="entry name" value="Ribosomal_bL35"/>
    <property type="match status" value="1"/>
</dbReference>
<comment type="caution">
    <text evidence="7">The sequence shown here is derived from an EMBL/GenBank/DDBJ whole genome shotgun (WGS) entry which is preliminary data.</text>
</comment>
<evidence type="ECO:0000256" key="5">
    <source>
        <dbReference type="HAMAP-Rule" id="MF_00514"/>
    </source>
</evidence>
<evidence type="ECO:0000313" key="7">
    <source>
        <dbReference type="EMBL" id="RMI88999.1"/>
    </source>
</evidence>
<evidence type="ECO:0000256" key="1">
    <source>
        <dbReference type="ARBA" id="ARBA00006598"/>
    </source>
</evidence>
<gene>
    <name evidence="5 7" type="primary">rpmI</name>
    <name evidence="7" type="ORF">PSSA1_v1c2070</name>
</gene>
<dbReference type="GO" id="GO:0022625">
    <property type="term" value="C:cytosolic large ribosomal subunit"/>
    <property type="evidence" value="ECO:0007669"/>
    <property type="project" value="TreeGrafter"/>
</dbReference>
<dbReference type="NCBIfam" id="TIGR00001">
    <property type="entry name" value="rpmI_bact"/>
    <property type="match status" value="1"/>
</dbReference>
<dbReference type="KEGG" id="psol:S284_05150"/>
<dbReference type="PRINTS" id="PR00064">
    <property type="entry name" value="RIBOSOMALL35"/>
</dbReference>
<dbReference type="PANTHER" id="PTHR33343">
    <property type="entry name" value="54S RIBOSOMAL PROTEIN BL35M"/>
    <property type="match status" value="1"/>
</dbReference>
<dbReference type="STRING" id="69896.S284_05150"/>
<dbReference type="PANTHER" id="PTHR33343:SF1">
    <property type="entry name" value="LARGE RIBOSOMAL SUBUNIT PROTEIN BL35M"/>
    <property type="match status" value="1"/>
</dbReference>
<dbReference type="SUPFAM" id="SSF143034">
    <property type="entry name" value="L35p-like"/>
    <property type="match status" value="1"/>
</dbReference>
<dbReference type="Gene3D" id="4.10.410.60">
    <property type="match status" value="1"/>
</dbReference>
<dbReference type="AlphaFoldDB" id="A0A421NYA5"/>
<dbReference type="OrthoDB" id="47476at2"/>
<dbReference type="FunFam" id="4.10.410.60:FF:000001">
    <property type="entry name" value="50S ribosomal protein L35"/>
    <property type="match status" value="1"/>
</dbReference>
<sequence>MIKKKFHSGLKKRIKVTKKKKLLRGHAFKNHLAASKTTKQNRQLRGMTCVDSTDYKRIKTLIRGL</sequence>
<dbReference type="InterPro" id="IPR001706">
    <property type="entry name" value="Ribosomal_bL35"/>
</dbReference>
<dbReference type="GO" id="GO:0006412">
    <property type="term" value="P:translation"/>
    <property type="evidence" value="ECO:0007669"/>
    <property type="project" value="UniProtKB-UniRule"/>
</dbReference>